<dbReference type="STRING" id="1121316.SAMN02745207_04110"/>
<reference evidence="3 4" key="1">
    <citation type="submission" date="2016-11" db="EMBL/GenBank/DDBJ databases">
        <authorList>
            <person name="Jaros S."/>
            <person name="Januszkiewicz K."/>
            <person name="Wedrychowicz H."/>
        </authorList>
    </citation>
    <scope>NUCLEOTIDE SEQUENCE [LARGE SCALE GENOMIC DNA]</scope>
    <source>
        <strain evidence="3 4">DSM 8605</strain>
    </source>
</reference>
<evidence type="ECO:0000256" key="1">
    <source>
        <dbReference type="SAM" id="Phobius"/>
    </source>
</evidence>
<feature type="domain" description="Zinc-ribbon" evidence="2">
    <location>
        <begin position="3"/>
        <end position="23"/>
    </location>
</feature>
<dbReference type="Pfam" id="PF13240">
    <property type="entry name" value="Zn_Ribbon_1"/>
    <property type="match status" value="1"/>
</dbReference>
<organism evidence="3 4">
    <name type="scientific">Clostridium grantii DSM 8605</name>
    <dbReference type="NCBI Taxonomy" id="1121316"/>
    <lineage>
        <taxon>Bacteria</taxon>
        <taxon>Bacillati</taxon>
        <taxon>Bacillota</taxon>
        <taxon>Clostridia</taxon>
        <taxon>Eubacteriales</taxon>
        <taxon>Clostridiaceae</taxon>
        <taxon>Clostridium</taxon>
    </lineage>
</organism>
<feature type="transmembrane region" description="Helical" evidence="1">
    <location>
        <begin position="79"/>
        <end position="98"/>
    </location>
</feature>
<dbReference type="Proteomes" id="UP000184447">
    <property type="component" value="Unassembled WGS sequence"/>
</dbReference>
<keyword evidence="1" id="KW-1133">Transmembrane helix</keyword>
<name>A0A1M5Y1T6_9CLOT</name>
<dbReference type="InterPro" id="IPR026870">
    <property type="entry name" value="Zinc_ribbon_dom"/>
</dbReference>
<dbReference type="EMBL" id="FQXM01000047">
    <property type="protein sequence ID" value="SHI05758.1"/>
    <property type="molecule type" value="Genomic_DNA"/>
</dbReference>
<keyword evidence="1" id="KW-0812">Transmembrane</keyword>
<dbReference type="AlphaFoldDB" id="A0A1M5Y1T6"/>
<evidence type="ECO:0000259" key="2">
    <source>
        <dbReference type="Pfam" id="PF13240"/>
    </source>
</evidence>
<dbReference type="RefSeq" id="WP_084133731.1">
    <property type="nucleotide sequence ID" value="NZ_FQXM01000047.1"/>
</dbReference>
<evidence type="ECO:0000313" key="4">
    <source>
        <dbReference type="Proteomes" id="UP000184447"/>
    </source>
</evidence>
<dbReference type="OrthoDB" id="1932009at2"/>
<sequence length="194" mass="22342">MLCNKCGNNNPEDSSFCIKCGTSIGTTENQETRDEKQVSGNTPKWAQERLKQILKPNETVMLEVKGRVEVTIPNGLGALIWWISYIMINLLGIIYGLIVRKTAWMVLTNDRLIILTEEGVNFPFWVIKFSRKTRDYIIYKEKLASINAIKDKNLWFITSKGFFIESIGSLGIIFNGMKETEFQKAKQYLFEIKE</sequence>
<evidence type="ECO:0000313" key="3">
    <source>
        <dbReference type="EMBL" id="SHI05758.1"/>
    </source>
</evidence>
<keyword evidence="4" id="KW-1185">Reference proteome</keyword>
<keyword evidence="1" id="KW-0472">Membrane</keyword>
<proteinExistence type="predicted"/>
<accession>A0A1M5Y1T6</accession>
<gene>
    <name evidence="3" type="ORF">SAMN02745207_04110</name>
</gene>
<protein>
    <submittedName>
        <fullName evidence="3">Zinc-ribbon domain-containing protein</fullName>
    </submittedName>
</protein>